<dbReference type="PANTHER" id="PTHR28079">
    <property type="entry name" value="RNA POLYMERASE I-SPECIFIC TRANSCRIPTION INITIATION FACTOR RRN5"/>
    <property type="match status" value="1"/>
</dbReference>
<comment type="caution">
    <text evidence="2">The sequence shown here is derived from an EMBL/GenBank/DDBJ whole genome shotgun (WGS) entry which is preliminary data.</text>
</comment>
<dbReference type="PANTHER" id="PTHR28079:SF1">
    <property type="entry name" value="RNA POLYMERASE I-SPECIFIC TRANSCRIPTION INITIATION FACTOR RRN5"/>
    <property type="match status" value="1"/>
</dbReference>
<feature type="compositionally biased region" description="Basic and acidic residues" evidence="1">
    <location>
        <begin position="24"/>
        <end position="43"/>
    </location>
</feature>
<evidence type="ECO:0000313" key="3">
    <source>
        <dbReference type="Proteomes" id="UP001492380"/>
    </source>
</evidence>
<evidence type="ECO:0000313" key="2">
    <source>
        <dbReference type="EMBL" id="KAK8223311.1"/>
    </source>
</evidence>
<accession>A0ABR1Y9S9</accession>
<feature type="compositionally biased region" description="Acidic residues" evidence="1">
    <location>
        <begin position="474"/>
        <end position="486"/>
    </location>
</feature>
<organism evidence="2 3">
    <name type="scientific">Phyllosticta capitalensis</name>
    <dbReference type="NCBI Taxonomy" id="121624"/>
    <lineage>
        <taxon>Eukaryota</taxon>
        <taxon>Fungi</taxon>
        <taxon>Dikarya</taxon>
        <taxon>Ascomycota</taxon>
        <taxon>Pezizomycotina</taxon>
        <taxon>Dothideomycetes</taxon>
        <taxon>Dothideomycetes incertae sedis</taxon>
        <taxon>Botryosphaeriales</taxon>
        <taxon>Phyllostictaceae</taxon>
        <taxon>Phyllosticta</taxon>
    </lineage>
</organism>
<sequence length="653" mass="74036">MNDAAVDTDGSVYEDEGASMSDAEPTKSEPIKSKPKKSEKQPKTDSAASKKRKRRFDAGDGRARRYRKIYSHGYRDLYNADVEDAVDFLPVKKHGRPPPSQIGASFWTTAEKQRLFSALERYGRGQIQQLTSAIQTKSEPQVREYLLLLQQGAVEVFLNDKRFDYKPIRLFEIPAAHEISEECCKKLDATSKALSWHQYSFEARQEQEKHGEFWLLTPAIAEQVKEAFPEAAPTPTKKKRWDRYEVYQPEKDSDQESDQEEEDLDANAKALLKSIPAASLLDLPKWIKLSHNVFMNAGGDRADENWRSIVEENDELGIFNTAFSDFHRLAVSVTKRLVAAALNQATSRLRATDRNYDHAAKPSVSTRDVNTALDILNMPRSAKKVWTNIPARCGVQVYTQGKNGAVARYLDYDEVERELGGNPIPTRPQKQKRGEDFVDDVKDDAYKVDGSGAAKEGGEDSDDNNKGNKNKSDTEDEDAKEAAEVQEYEEQMDAYAEDHDMLQSQLEEARMWETLDLPTPEVPQKELGKRPRKPKFATDVDDLLDWRELVDYKAPWERFGRPITEAAFEKTQRSLIDPPAGPSRVLPRKQMTANEALANDAPPERQEIEIEGDQARYFPVQSASETRQEDQVPEENHTHAPTKEPQQAEEAAT</sequence>
<feature type="compositionally biased region" description="Basic and acidic residues" evidence="1">
    <location>
        <begin position="463"/>
        <end position="473"/>
    </location>
</feature>
<feature type="region of interest" description="Disordered" evidence="1">
    <location>
        <begin position="1"/>
        <end position="58"/>
    </location>
</feature>
<evidence type="ECO:0000256" key="1">
    <source>
        <dbReference type="SAM" id="MobiDB-lite"/>
    </source>
</evidence>
<reference evidence="2 3" key="1">
    <citation type="submission" date="2024-04" db="EMBL/GenBank/DDBJ databases">
        <title>Phyllosticta paracitricarpa is synonymous to the EU quarantine fungus P. citricarpa based on phylogenomic analyses.</title>
        <authorList>
            <consortium name="Lawrence Berkeley National Laboratory"/>
            <person name="Van Ingen-Buijs V.A."/>
            <person name="Van Westerhoven A.C."/>
            <person name="Haridas S."/>
            <person name="Skiadas P."/>
            <person name="Martin F."/>
            <person name="Groenewald J.Z."/>
            <person name="Crous P.W."/>
            <person name="Seidl M.F."/>
        </authorList>
    </citation>
    <scope>NUCLEOTIDE SEQUENCE [LARGE SCALE GENOMIC DNA]</scope>
    <source>
        <strain evidence="2 3">CBS 123374</strain>
    </source>
</reference>
<dbReference type="Proteomes" id="UP001492380">
    <property type="component" value="Unassembled WGS sequence"/>
</dbReference>
<dbReference type="Gene3D" id="1.10.10.60">
    <property type="entry name" value="Homeodomain-like"/>
    <property type="match status" value="1"/>
</dbReference>
<feature type="non-terminal residue" evidence="2">
    <location>
        <position position="1"/>
    </location>
</feature>
<dbReference type="InterPro" id="IPR009057">
    <property type="entry name" value="Homeodomain-like_sf"/>
</dbReference>
<feature type="compositionally biased region" description="Basic and acidic residues" evidence="1">
    <location>
        <begin position="432"/>
        <end position="447"/>
    </location>
</feature>
<feature type="region of interest" description="Disordered" evidence="1">
    <location>
        <begin position="570"/>
        <end position="653"/>
    </location>
</feature>
<proteinExistence type="predicted"/>
<feature type="compositionally biased region" description="Basic and acidic residues" evidence="1">
    <location>
        <begin position="626"/>
        <end position="642"/>
    </location>
</feature>
<keyword evidence="3" id="KW-1185">Reference proteome</keyword>
<name>A0ABR1Y9S9_9PEZI</name>
<feature type="region of interest" description="Disordered" evidence="1">
    <location>
        <begin position="515"/>
        <end position="534"/>
    </location>
</feature>
<protein>
    <submittedName>
        <fullName evidence="2">Uncharacterized protein</fullName>
    </submittedName>
</protein>
<gene>
    <name evidence="2" type="ORF">HDK90DRAFT_117387</name>
</gene>
<dbReference type="InterPro" id="IPR039601">
    <property type="entry name" value="Rrn5"/>
</dbReference>
<dbReference type="SUPFAM" id="SSF46689">
    <property type="entry name" value="Homeodomain-like"/>
    <property type="match status" value="1"/>
</dbReference>
<feature type="region of interest" description="Disordered" evidence="1">
    <location>
        <begin position="418"/>
        <end position="486"/>
    </location>
</feature>
<dbReference type="EMBL" id="JBBWRZ010000014">
    <property type="protein sequence ID" value="KAK8223311.1"/>
    <property type="molecule type" value="Genomic_DNA"/>
</dbReference>